<evidence type="ECO:0000256" key="9">
    <source>
        <dbReference type="RuleBase" id="RU003357"/>
    </source>
</evidence>
<feature type="chain" id="PRO_5013041953" evidence="10">
    <location>
        <begin position="19"/>
        <end position="924"/>
    </location>
</feature>
<dbReference type="SUPFAM" id="SSF49464">
    <property type="entry name" value="Carboxypeptidase regulatory domain-like"/>
    <property type="match status" value="1"/>
</dbReference>
<keyword evidence="3 8" id="KW-1134">Transmembrane beta strand</keyword>
<dbReference type="SUPFAM" id="SSF56935">
    <property type="entry name" value="Porins"/>
    <property type="match status" value="1"/>
</dbReference>
<comment type="similarity">
    <text evidence="8 9">Belongs to the TonB-dependent receptor family.</text>
</comment>
<dbReference type="GO" id="GO:0009279">
    <property type="term" value="C:cell outer membrane"/>
    <property type="evidence" value="ECO:0007669"/>
    <property type="project" value="UniProtKB-SubCell"/>
</dbReference>
<keyword evidence="14" id="KW-1185">Reference proteome</keyword>
<dbReference type="Gene3D" id="2.60.40.1120">
    <property type="entry name" value="Carboxypeptidase-like, regulatory domain"/>
    <property type="match status" value="1"/>
</dbReference>
<sequence>MRRLLLVMALTASTLAMAQQKTISGKISSSQNGQALNGASIKIKGKTGGVIANTDGSFTIMAAPGDVLQISSAGYGSREITIAENTSLDIVLDYNAEQLSQVVLVGTRRAGRVRTETPVPVDVINVAANTLPTGRMDVTSILNYVAPSFNYNKQSGSDGADHVDLATLRGLGPDQTLVLINGKRRHQTSFVSVFGTRGRGNSGTDLNAIPASAIDRIEILRDGASAQYGSDAIAGVINIILKRTTGKLTGNLGVSAFHDPRFNTAYKKELGQYEYESKLDGKSATVGLNYGIGLGKRNGFINLSADLLTTGKTFRQVLDTTDPVNTPRGMYLNPYRRANGDASLLMGGTQYNMELPFANNRTVFYSFGGFNYKSSDAFAFSRNFSARPERFPTDAQGNMIPVAGIIKETPDGEFYYNPHIQTRISDLSAAAGIRGATASGWNWDISNTTGRNGFHFYGDKTFNASLGAGQTHFDNGGFSFLQNTSNLIFSREIDGIGQGFNLALGAEYRYERYTIEAGEEASWKNYNAAKASGSQGFPGYQPSDEVKANRNTVGVYADAELDITNKWLLNGAVRYENYSDFGATFNYKLASRYKLARNLNLRGSYSTGFRAPSLQQINFSSTFTTVQGSNIAEVKIAPNYSPITKAAGIPNLKQEESQNASVGFTWNPTPTLNITIDGYWVRIKDRVVLSGQFAADQPGIDPALAAQMNALNVGLAQFFANAVNTTNKGLDIVFDYNRPLANDQRFRLLFAGNIQDMTIDQINVPAKLAGSAESRQNFLSDREQAFILASAPKNKLSLNSEYGYKGFTIGARLTRFGKIQILGYGEDGLGINPQVPTDADPNLYVADKYYYATRVVTDLYTSYRFSPKWTLFAGADNLFNIHPSYGVALGAKGWAYNNEPAGPFDAVQMGQNGRRYFLRLAFSL</sequence>
<gene>
    <name evidence="13" type="ORF">SAMN05444008_110205</name>
</gene>
<keyword evidence="5 9" id="KW-0798">TonB box</keyword>
<dbReference type="Pfam" id="PF07715">
    <property type="entry name" value="Plug"/>
    <property type="match status" value="1"/>
</dbReference>
<dbReference type="InterPro" id="IPR037066">
    <property type="entry name" value="Plug_dom_sf"/>
</dbReference>
<name>A0A1M5DFA0_9BACT</name>
<keyword evidence="2 8" id="KW-0813">Transport</keyword>
<dbReference type="InterPro" id="IPR036942">
    <property type="entry name" value="Beta-barrel_TonB_sf"/>
</dbReference>
<dbReference type="InterPro" id="IPR000531">
    <property type="entry name" value="Beta-barrel_TonB"/>
</dbReference>
<accession>A0A1M5DFA0</accession>
<dbReference type="InterPro" id="IPR039426">
    <property type="entry name" value="TonB-dep_rcpt-like"/>
</dbReference>
<evidence type="ECO:0000259" key="12">
    <source>
        <dbReference type="Pfam" id="PF07715"/>
    </source>
</evidence>
<evidence type="ECO:0000256" key="1">
    <source>
        <dbReference type="ARBA" id="ARBA00004571"/>
    </source>
</evidence>
<evidence type="ECO:0000256" key="4">
    <source>
        <dbReference type="ARBA" id="ARBA00022692"/>
    </source>
</evidence>
<evidence type="ECO:0000313" key="14">
    <source>
        <dbReference type="Proteomes" id="UP000184368"/>
    </source>
</evidence>
<dbReference type="STRING" id="1302690.BUE76_20450"/>
<evidence type="ECO:0000256" key="8">
    <source>
        <dbReference type="PROSITE-ProRule" id="PRU01360"/>
    </source>
</evidence>
<dbReference type="PANTHER" id="PTHR47234:SF3">
    <property type="entry name" value="SECRETIN_TONB SHORT N-TERMINAL DOMAIN-CONTAINING PROTEIN"/>
    <property type="match status" value="1"/>
</dbReference>
<reference evidence="13 14" key="1">
    <citation type="submission" date="2016-11" db="EMBL/GenBank/DDBJ databases">
        <authorList>
            <person name="Jaros S."/>
            <person name="Januszkiewicz K."/>
            <person name="Wedrychowicz H."/>
        </authorList>
    </citation>
    <scope>NUCLEOTIDE SEQUENCE [LARGE SCALE GENOMIC DNA]</scope>
    <source>
        <strain evidence="13 14">DSM 26897</strain>
    </source>
</reference>
<dbReference type="RefSeq" id="WP_073044413.1">
    <property type="nucleotide sequence ID" value="NZ_FQUO01000010.1"/>
</dbReference>
<dbReference type="PANTHER" id="PTHR47234">
    <property type="match status" value="1"/>
</dbReference>
<evidence type="ECO:0000256" key="6">
    <source>
        <dbReference type="ARBA" id="ARBA00023136"/>
    </source>
</evidence>
<dbReference type="EMBL" id="FQUO01000010">
    <property type="protein sequence ID" value="SHF65630.1"/>
    <property type="molecule type" value="Genomic_DNA"/>
</dbReference>
<evidence type="ECO:0000256" key="3">
    <source>
        <dbReference type="ARBA" id="ARBA00022452"/>
    </source>
</evidence>
<dbReference type="Gene3D" id="2.170.130.10">
    <property type="entry name" value="TonB-dependent receptor, plug domain"/>
    <property type="match status" value="1"/>
</dbReference>
<comment type="subcellular location">
    <subcellularLocation>
        <location evidence="1 8">Cell outer membrane</location>
        <topology evidence="1 8">Multi-pass membrane protein</topology>
    </subcellularLocation>
</comment>
<dbReference type="OrthoDB" id="9805434at2"/>
<feature type="signal peptide" evidence="10">
    <location>
        <begin position="1"/>
        <end position="18"/>
    </location>
</feature>
<protein>
    <submittedName>
        <fullName evidence="13">Iron complex outermembrane recepter protein</fullName>
    </submittedName>
</protein>
<dbReference type="Pfam" id="PF00593">
    <property type="entry name" value="TonB_dep_Rec_b-barrel"/>
    <property type="match status" value="1"/>
</dbReference>
<dbReference type="AlphaFoldDB" id="A0A1M5DFA0"/>
<dbReference type="PROSITE" id="PS52016">
    <property type="entry name" value="TONB_DEPENDENT_REC_3"/>
    <property type="match status" value="1"/>
</dbReference>
<dbReference type="Gene3D" id="2.40.170.20">
    <property type="entry name" value="TonB-dependent receptor, beta-barrel domain"/>
    <property type="match status" value="1"/>
</dbReference>
<evidence type="ECO:0000256" key="2">
    <source>
        <dbReference type="ARBA" id="ARBA00022448"/>
    </source>
</evidence>
<keyword evidence="7 8" id="KW-0998">Cell outer membrane</keyword>
<feature type="domain" description="TonB-dependent receptor-like beta-barrel" evidence="11">
    <location>
        <begin position="388"/>
        <end position="878"/>
    </location>
</feature>
<proteinExistence type="inferred from homology"/>
<dbReference type="InterPro" id="IPR008969">
    <property type="entry name" value="CarboxyPept-like_regulatory"/>
</dbReference>
<dbReference type="InterPro" id="IPR012910">
    <property type="entry name" value="Plug_dom"/>
</dbReference>
<evidence type="ECO:0000259" key="11">
    <source>
        <dbReference type="Pfam" id="PF00593"/>
    </source>
</evidence>
<evidence type="ECO:0000256" key="10">
    <source>
        <dbReference type="SAM" id="SignalP"/>
    </source>
</evidence>
<organism evidence="13 14">
    <name type="scientific">Cnuella takakiae</name>
    <dbReference type="NCBI Taxonomy" id="1302690"/>
    <lineage>
        <taxon>Bacteria</taxon>
        <taxon>Pseudomonadati</taxon>
        <taxon>Bacteroidota</taxon>
        <taxon>Chitinophagia</taxon>
        <taxon>Chitinophagales</taxon>
        <taxon>Chitinophagaceae</taxon>
        <taxon>Cnuella</taxon>
    </lineage>
</organism>
<keyword evidence="6 8" id="KW-0472">Membrane</keyword>
<dbReference type="Pfam" id="PF13715">
    <property type="entry name" value="CarbopepD_reg_2"/>
    <property type="match status" value="1"/>
</dbReference>
<keyword evidence="10" id="KW-0732">Signal</keyword>
<keyword evidence="4 8" id="KW-0812">Transmembrane</keyword>
<feature type="domain" description="TonB-dependent receptor plug" evidence="12">
    <location>
        <begin position="116"/>
        <end position="236"/>
    </location>
</feature>
<dbReference type="Proteomes" id="UP000184368">
    <property type="component" value="Unassembled WGS sequence"/>
</dbReference>
<evidence type="ECO:0000256" key="5">
    <source>
        <dbReference type="ARBA" id="ARBA00023077"/>
    </source>
</evidence>
<evidence type="ECO:0000256" key="7">
    <source>
        <dbReference type="ARBA" id="ARBA00023237"/>
    </source>
</evidence>
<evidence type="ECO:0000313" key="13">
    <source>
        <dbReference type="EMBL" id="SHF65630.1"/>
    </source>
</evidence>